<reference evidence="2 3" key="1">
    <citation type="journal article" date="2013" name="BMC Genomics">
        <title>The miniature genome of a carnivorous plant Genlisea aurea contains a low number of genes and short non-coding sequences.</title>
        <authorList>
            <person name="Leushkin E.V."/>
            <person name="Sutormin R.A."/>
            <person name="Nabieva E.R."/>
            <person name="Penin A.A."/>
            <person name="Kondrashov A.S."/>
            <person name="Logacheva M.D."/>
        </authorList>
    </citation>
    <scope>NUCLEOTIDE SEQUENCE [LARGE SCALE GENOMIC DNA]</scope>
</reference>
<evidence type="ECO:0000313" key="3">
    <source>
        <dbReference type="Proteomes" id="UP000015453"/>
    </source>
</evidence>
<dbReference type="Pfam" id="PF24980">
    <property type="entry name" value="LSU"/>
    <property type="match status" value="1"/>
</dbReference>
<dbReference type="PANTHER" id="PTHR34283:SF1">
    <property type="entry name" value="PROTEIN RESPONSE TO LOW SULFUR 1"/>
    <property type="match status" value="1"/>
</dbReference>
<name>S8EF33_9LAMI</name>
<keyword evidence="3" id="KW-1185">Reference proteome</keyword>
<sequence>MMMICGQKSSPSSSSSEVLLRRNEELERELKESLVREERMKEELQRLWRRLAVSEEAEERLCSQLGELEAEAVAEAREYRRRLTELTARLSDEQHSPVIH</sequence>
<evidence type="ECO:0000313" key="2">
    <source>
        <dbReference type="EMBL" id="EPS71172.1"/>
    </source>
</evidence>
<dbReference type="Proteomes" id="UP000015453">
    <property type="component" value="Unassembled WGS sequence"/>
</dbReference>
<organism evidence="2 3">
    <name type="scientific">Genlisea aurea</name>
    <dbReference type="NCBI Taxonomy" id="192259"/>
    <lineage>
        <taxon>Eukaryota</taxon>
        <taxon>Viridiplantae</taxon>
        <taxon>Streptophyta</taxon>
        <taxon>Embryophyta</taxon>
        <taxon>Tracheophyta</taxon>
        <taxon>Spermatophyta</taxon>
        <taxon>Magnoliopsida</taxon>
        <taxon>eudicotyledons</taxon>
        <taxon>Gunneridae</taxon>
        <taxon>Pentapetalae</taxon>
        <taxon>asterids</taxon>
        <taxon>lamiids</taxon>
        <taxon>Lamiales</taxon>
        <taxon>Lentibulariaceae</taxon>
        <taxon>Genlisea</taxon>
    </lineage>
</organism>
<protein>
    <submittedName>
        <fullName evidence="2">Uncharacterized protein</fullName>
    </submittedName>
</protein>
<comment type="caution">
    <text evidence="2">The sequence shown here is derived from an EMBL/GenBank/DDBJ whole genome shotgun (WGS) entry which is preliminary data.</text>
</comment>
<gene>
    <name evidence="2" type="ORF">M569_03589</name>
</gene>
<dbReference type="InterPro" id="IPR039282">
    <property type="entry name" value="LSU"/>
</dbReference>
<proteinExistence type="predicted"/>
<keyword evidence="1" id="KW-0175">Coiled coil</keyword>
<accession>S8EF33</accession>
<evidence type="ECO:0000256" key="1">
    <source>
        <dbReference type="SAM" id="Coils"/>
    </source>
</evidence>
<dbReference type="PANTHER" id="PTHR34283">
    <property type="entry name" value="PROTEIN RESPONSE TO LOW SULFUR 1"/>
    <property type="match status" value="1"/>
</dbReference>
<dbReference type="AlphaFoldDB" id="S8EF33"/>
<feature type="coiled-coil region" evidence="1">
    <location>
        <begin position="16"/>
        <end position="96"/>
    </location>
</feature>
<dbReference type="EMBL" id="AUSU01001376">
    <property type="protein sequence ID" value="EPS71172.1"/>
    <property type="molecule type" value="Genomic_DNA"/>
</dbReference>
<dbReference type="GO" id="GO:0098869">
    <property type="term" value="P:cellular oxidant detoxification"/>
    <property type="evidence" value="ECO:0007669"/>
    <property type="project" value="InterPro"/>
</dbReference>